<organism evidence="1">
    <name type="scientific">bioreactor metagenome</name>
    <dbReference type="NCBI Taxonomy" id="1076179"/>
    <lineage>
        <taxon>unclassified sequences</taxon>
        <taxon>metagenomes</taxon>
        <taxon>ecological metagenomes</taxon>
    </lineage>
</organism>
<proteinExistence type="predicted"/>
<dbReference type="AlphaFoldDB" id="A0A645ARM3"/>
<dbReference type="Gene3D" id="2.160.20.10">
    <property type="entry name" value="Single-stranded right-handed beta-helix, Pectin lyase-like"/>
    <property type="match status" value="1"/>
</dbReference>
<sequence>MNYSRRRFINIASIGLVSSAINHKIISGNEVREHDPHFVAGSHHLSGLNSSCVKINGKTYGAQPDERGAIGGGNGYTEIFTHGDYIAENINALEDALSRAKTGEVVFIPTGCSIDLTTYVYIDKFTLKIPQGVTLASDRGHQGCEGAMIFSDALNTRSVIRTEGSNVRITGLRIKGPDPKRHMEHHQRSFGKNGLGREYYYKFPVSRGILTEHDGLAVDNCEISAFSQAAIRLIKGEKHSIHHNYIHHCQYNGLGYGISHSKASSSIEYNLFDSNRHSIAGTGESGCSYIAKNNIECGESLSHCFDMHGGRDRKDGTNVAGTLIVIRNNTFKAPEKAVVIRGEPEEQCSIYQNWFLKHNSPRDAVYGYERTNVFDNLFGDNQIR</sequence>
<reference evidence="1" key="1">
    <citation type="submission" date="2019-08" db="EMBL/GenBank/DDBJ databases">
        <authorList>
            <person name="Kucharzyk K."/>
            <person name="Murdoch R.W."/>
            <person name="Higgins S."/>
            <person name="Loffler F."/>
        </authorList>
    </citation>
    <scope>NUCLEOTIDE SEQUENCE</scope>
</reference>
<dbReference type="EMBL" id="VSSQ01015418">
    <property type="protein sequence ID" value="MPM55750.1"/>
    <property type="molecule type" value="Genomic_DNA"/>
</dbReference>
<dbReference type="SUPFAM" id="SSF51126">
    <property type="entry name" value="Pectin lyase-like"/>
    <property type="match status" value="1"/>
</dbReference>
<name>A0A645ARM3_9ZZZZ</name>
<evidence type="ECO:0008006" key="2">
    <source>
        <dbReference type="Google" id="ProtNLM"/>
    </source>
</evidence>
<comment type="caution">
    <text evidence="1">The sequence shown here is derived from an EMBL/GenBank/DDBJ whole genome shotgun (WGS) entry which is preliminary data.</text>
</comment>
<dbReference type="InterPro" id="IPR012334">
    <property type="entry name" value="Pectin_lyas_fold"/>
</dbReference>
<accession>A0A645ARM3</accession>
<evidence type="ECO:0000313" key="1">
    <source>
        <dbReference type="EMBL" id="MPM55750.1"/>
    </source>
</evidence>
<dbReference type="InterPro" id="IPR011050">
    <property type="entry name" value="Pectin_lyase_fold/virulence"/>
</dbReference>
<gene>
    <name evidence="1" type="ORF">SDC9_102547</name>
</gene>
<protein>
    <recommendedName>
        <fullName evidence="2">Right handed beta helix domain-containing protein</fullName>
    </recommendedName>
</protein>